<evidence type="ECO:0000256" key="1">
    <source>
        <dbReference type="ARBA" id="ARBA00004141"/>
    </source>
</evidence>
<dbReference type="AlphaFoldDB" id="A0A290QHZ2"/>
<accession>A0A290QHZ2</accession>
<evidence type="ECO:0000256" key="4">
    <source>
        <dbReference type="ARBA" id="ARBA00023136"/>
    </source>
</evidence>
<evidence type="ECO:0000256" key="2">
    <source>
        <dbReference type="ARBA" id="ARBA00022692"/>
    </source>
</evidence>
<keyword evidence="3 5" id="KW-1133">Transmembrane helix</keyword>
<dbReference type="SUPFAM" id="SSF144091">
    <property type="entry name" value="Rhomboid-like"/>
    <property type="match status" value="1"/>
</dbReference>
<feature type="transmembrane region" description="Helical" evidence="5">
    <location>
        <begin position="128"/>
        <end position="148"/>
    </location>
</feature>
<evidence type="ECO:0000313" key="7">
    <source>
        <dbReference type="EMBL" id="ATC63482.1"/>
    </source>
</evidence>
<evidence type="ECO:0000256" key="5">
    <source>
        <dbReference type="SAM" id="Phobius"/>
    </source>
</evidence>
<dbReference type="InterPro" id="IPR035952">
    <property type="entry name" value="Rhomboid-like_sf"/>
</dbReference>
<proteinExistence type="predicted"/>
<dbReference type="FunFam" id="1.20.1540.10:FF:000027">
    <property type="entry name" value="Rhomboid family intramembrane serine protease"/>
    <property type="match status" value="1"/>
</dbReference>
<sequence length="229" mass="24589">MLPLWDTEKHRRAPVVTGLLIAANVGVFGYQLLLLAKGGRGAEAWLMEHALVPGRLMDGLATREQWLTVLSSMFMHGGVAHVLGNCWFLWIFGGNVEDRMGPFKFLIFYLVAGVAAAGAQVVSHPFSAVPMIGASGAISGVLGAYFVLLPRAWVVTLVPWIVPIVPLPAFVFLFVWFAFQAVSGVGALMDGTASVGGVAWWAHAGGFVAGVVMTLFARKRKWVGRGARK</sequence>
<feature type="transmembrane region" description="Helical" evidence="5">
    <location>
        <begin position="199"/>
        <end position="217"/>
    </location>
</feature>
<feature type="transmembrane region" description="Helical" evidence="5">
    <location>
        <begin position="12"/>
        <end position="33"/>
    </location>
</feature>
<dbReference type="GO" id="GO:0004252">
    <property type="term" value="F:serine-type endopeptidase activity"/>
    <property type="evidence" value="ECO:0007669"/>
    <property type="project" value="InterPro"/>
</dbReference>
<keyword evidence="8" id="KW-1185">Reference proteome</keyword>
<reference evidence="7 8" key="1">
    <citation type="submission" date="2017-09" db="EMBL/GenBank/DDBJ databases">
        <title>Complete genome sequence of Verrucomicrobial strain HZ-65, isolated from freshwater.</title>
        <authorList>
            <person name="Choi A."/>
        </authorList>
    </citation>
    <scope>NUCLEOTIDE SEQUENCE [LARGE SCALE GENOMIC DNA]</scope>
    <source>
        <strain evidence="7 8">HZ-65</strain>
    </source>
</reference>
<dbReference type="EMBL" id="CP023344">
    <property type="protein sequence ID" value="ATC63482.1"/>
    <property type="molecule type" value="Genomic_DNA"/>
</dbReference>
<dbReference type="GO" id="GO:0016020">
    <property type="term" value="C:membrane"/>
    <property type="evidence" value="ECO:0007669"/>
    <property type="project" value="UniProtKB-SubCell"/>
</dbReference>
<protein>
    <submittedName>
        <fullName evidence="7">Rhomboid family intramembrane serine protease</fullName>
    </submittedName>
</protein>
<evidence type="ECO:0000256" key="3">
    <source>
        <dbReference type="ARBA" id="ARBA00022989"/>
    </source>
</evidence>
<name>A0A290QHZ2_9BACT</name>
<organism evidence="7 8">
    <name type="scientific">Nibricoccus aquaticus</name>
    <dbReference type="NCBI Taxonomy" id="2576891"/>
    <lineage>
        <taxon>Bacteria</taxon>
        <taxon>Pseudomonadati</taxon>
        <taxon>Verrucomicrobiota</taxon>
        <taxon>Opitutia</taxon>
        <taxon>Opitutales</taxon>
        <taxon>Opitutaceae</taxon>
        <taxon>Nibricoccus</taxon>
    </lineage>
</organism>
<dbReference type="Gene3D" id="1.20.1540.10">
    <property type="entry name" value="Rhomboid-like"/>
    <property type="match status" value="1"/>
</dbReference>
<keyword evidence="2 5" id="KW-0812">Transmembrane</keyword>
<dbReference type="InterPro" id="IPR050925">
    <property type="entry name" value="Rhomboid_protease_S54"/>
</dbReference>
<feature type="transmembrane region" description="Helical" evidence="5">
    <location>
        <begin position="73"/>
        <end position="93"/>
    </location>
</feature>
<gene>
    <name evidence="7" type="ORF">CMV30_05660</name>
</gene>
<comment type="subcellular location">
    <subcellularLocation>
        <location evidence="1">Membrane</location>
        <topology evidence="1">Multi-pass membrane protein</topology>
    </subcellularLocation>
</comment>
<dbReference type="GO" id="GO:0006508">
    <property type="term" value="P:proteolysis"/>
    <property type="evidence" value="ECO:0007669"/>
    <property type="project" value="UniProtKB-KW"/>
</dbReference>
<dbReference type="PANTHER" id="PTHR43731">
    <property type="entry name" value="RHOMBOID PROTEASE"/>
    <property type="match status" value="1"/>
</dbReference>
<dbReference type="Proteomes" id="UP000217265">
    <property type="component" value="Chromosome"/>
</dbReference>
<dbReference type="InterPro" id="IPR022764">
    <property type="entry name" value="Peptidase_S54_rhomboid_dom"/>
</dbReference>
<keyword evidence="7" id="KW-0645">Protease</keyword>
<dbReference type="PANTHER" id="PTHR43731:SF26">
    <property type="entry name" value="RHOMBOID-LIKE PROTEIN 10, CHLOROPLASTIC"/>
    <property type="match status" value="1"/>
</dbReference>
<feature type="transmembrane region" description="Helical" evidence="5">
    <location>
        <begin position="105"/>
        <end position="122"/>
    </location>
</feature>
<dbReference type="OrthoDB" id="9813074at2"/>
<dbReference type="RefSeq" id="WP_096055114.1">
    <property type="nucleotide sequence ID" value="NZ_CP023344.1"/>
</dbReference>
<keyword evidence="4 5" id="KW-0472">Membrane</keyword>
<dbReference type="Pfam" id="PF01694">
    <property type="entry name" value="Rhomboid"/>
    <property type="match status" value="1"/>
</dbReference>
<evidence type="ECO:0000313" key="8">
    <source>
        <dbReference type="Proteomes" id="UP000217265"/>
    </source>
</evidence>
<feature type="transmembrane region" description="Helical" evidence="5">
    <location>
        <begin position="160"/>
        <end position="179"/>
    </location>
</feature>
<evidence type="ECO:0000259" key="6">
    <source>
        <dbReference type="Pfam" id="PF01694"/>
    </source>
</evidence>
<dbReference type="KEGG" id="vbh:CMV30_05660"/>
<keyword evidence="7" id="KW-0378">Hydrolase</keyword>
<feature type="domain" description="Peptidase S54 rhomboid" evidence="6">
    <location>
        <begin position="64"/>
        <end position="218"/>
    </location>
</feature>